<dbReference type="PANTHER" id="PTHR30616:SF2">
    <property type="entry name" value="PURINE NUCLEOSIDE PHOSPHORYLASE LACC1"/>
    <property type="match status" value="1"/>
</dbReference>
<keyword evidence="8" id="KW-0862">Zinc</keyword>
<dbReference type="SUPFAM" id="SSF64438">
    <property type="entry name" value="CNF1/YfiH-like putative cysteine hydrolases"/>
    <property type="match status" value="1"/>
</dbReference>
<evidence type="ECO:0000256" key="9">
    <source>
        <dbReference type="ARBA" id="ARBA00047989"/>
    </source>
</evidence>
<dbReference type="AlphaFoldDB" id="A0A1I6QAV8"/>
<keyword evidence="16" id="KW-1185">Reference proteome</keyword>
<dbReference type="GO" id="GO:0017061">
    <property type="term" value="F:S-methyl-5-thioadenosine phosphorylase activity"/>
    <property type="evidence" value="ECO:0007669"/>
    <property type="project" value="UniProtKB-EC"/>
</dbReference>
<dbReference type="InterPro" id="IPR011324">
    <property type="entry name" value="Cytotoxic_necrot_fac-like_cat"/>
</dbReference>
<evidence type="ECO:0000256" key="12">
    <source>
        <dbReference type="RuleBase" id="RU361274"/>
    </source>
</evidence>
<evidence type="ECO:0000313" key="14">
    <source>
        <dbReference type="EMBL" id="SFS49601.1"/>
    </source>
</evidence>
<dbReference type="OrthoDB" id="4279at2"/>
<protein>
    <recommendedName>
        <fullName evidence="12">Purine nucleoside phosphorylase</fullName>
    </recommendedName>
</protein>
<keyword evidence="7" id="KW-0378">Hydrolase</keyword>
<reference evidence="14 15" key="1">
    <citation type="submission" date="2016-10" db="EMBL/GenBank/DDBJ databases">
        <authorList>
            <person name="de Groot N.N."/>
        </authorList>
    </citation>
    <scope>NUCLEOTIDE SEQUENCE [LARGE SCALE GENOMIC DNA]</scope>
    <source>
        <strain evidence="14 15">DSM 17074</strain>
    </source>
</reference>
<dbReference type="Pfam" id="PF02578">
    <property type="entry name" value="Cu-oxidase_4"/>
    <property type="match status" value="1"/>
</dbReference>
<dbReference type="PANTHER" id="PTHR30616">
    <property type="entry name" value="UNCHARACTERIZED PROTEIN YFIH"/>
    <property type="match status" value="1"/>
</dbReference>
<dbReference type="InterPro" id="IPR038371">
    <property type="entry name" value="Cu_polyphenol_OxRdtase_sf"/>
</dbReference>
<evidence type="ECO:0000313" key="16">
    <source>
        <dbReference type="Proteomes" id="UP000321773"/>
    </source>
</evidence>
<evidence type="ECO:0000256" key="3">
    <source>
        <dbReference type="ARBA" id="ARBA00003215"/>
    </source>
</evidence>
<keyword evidence="5" id="KW-0808">Transferase</keyword>
<dbReference type="EMBL" id="FPAI01000004">
    <property type="protein sequence ID" value="SFS49601.1"/>
    <property type="molecule type" value="Genomic_DNA"/>
</dbReference>
<evidence type="ECO:0000256" key="2">
    <source>
        <dbReference type="ARBA" id="ARBA00001947"/>
    </source>
</evidence>
<evidence type="ECO:0000313" key="13">
    <source>
        <dbReference type="EMBL" id="GEM03506.1"/>
    </source>
</evidence>
<evidence type="ECO:0000256" key="7">
    <source>
        <dbReference type="ARBA" id="ARBA00022801"/>
    </source>
</evidence>
<evidence type="ECO:0000256" key="6">
    <source>
        <dbReference type="ARBA" id="ARBA00022723"/>
    </source>
</evidence>
<name>A0A1I6QAV8_9BACI</name>
<comment type="cofactor">
    <cofactor evidence="2">
        <name>Zn(2+)</name>
        <dbReference type="ChEBI" id="CHEBI:29105"/>
    </cofactor>
</comment>
<gene>
    <name evidence="13" type="primary">ylmD</name>
    <name evidence="13" type="ORF">HMI01_04940</name>
    <name evidence="14" type="ORF">SAMN05421668_10412</name>
</gene>
<dbReference type="CDD" id="cd16833">
    <property type="entry name" value="YfiH"/>
    <property type="match status" value="1"/>
</dbReference>
<evidence type="ECO:0000256" key="8">
    <source>
        <dbReference type="ARBA" id="ARBA00022833"/>
    </source>
</evidence>
<comment type="similarity">
    <text evidence="4 12">Belongs to the purine nucleoside phosphorylase YfiH/LACC1 family.</text>
</comment>
<dbReference type="STRING" id="306541.SAMN05421668_10412"/>
<evidence type="ECO:0000256" key="10">
    <source>
        <dbReference type="ARBA" id="ARBA00048968"/>
    </source>
</evidence>
<comment type="catalytic activity">
    <reaction evidence="11">
        <text>S-methyl-5'-thioadenosine + phosphate = 5-(methylsulfanyl)-alpha-D-ribose 1-phosphate + adenine</text>
        <dbReference type="Rhea" id="RHEA:11852"/>
        <dbReference type="ChEBI" id="CHEBI:16708"/>
        <dbReference type="ChEBI" id="CHEBI:17509"/>
        <dbReference type="ChEBI" id="CHEBI:43474"/>
        <dbReference type="ChEBI" id="CHEBI:58533"/>
        <dbReference type="EC" id="2.4.2.28"/>
    </reaction>
    <physiologicalReaction direction="left-to-right" evidence="11">
        <dbReference type="Rhea" id="RHEA:11853"/>
    </physiologicalReaction>
</comment>
<dbReference type="NCBIfam" id="TIGR00726">
    <property type="entry name" value="peptidoglycan editing factor PgeF"/>
    <property type="match status" value="1"/>
</dbReference>
<evidence type="ECO:0000256" key="5">
    <source>
        <dbReference type="ARBA" id="ARBA00022679"/>
    </source>
</evidence>
<evidence type="ECO:0000256" key="11">
    <source>
        <dbReference type="ARBA" id="ARBA00049893"/>
    </source>
</evidence>
<organism evidence="14 15">
    <name type="scientific">Halolactibacillus miurensis</name>
    <dbReference type="NCBI Taxonomy" id="306541"/>
    <lineage>
        <taxon>Bacteria</taxon>
        <taxon>Bacillati</taxon>
        <taxon>Bacillota</taxon>
        <taxon>Bacilli</taxon>
        <taxon>Bacillales</taxon>
        <taxon>Bacillaceae</taxon>
        <taxon>Halolactibacillus</taxon>
    </lineage>
</organism>
<keyword evidence="6" id="KW-0479">Metal-binding</keyword>
<dbReference type="RefSeq" id="WP_089852959.1">
    <property type="nucleotide sequence ID" value="NZ_BJWJ01000003.1"/>
</dbReference>
<comment type="function">
    <text evidence="3">Purine nucleoside enzyme that catalyzes the phosphorolysis of adenosine and inosine nucleosides, yielding D-ribose 1-phosphate and the respective free bases, adenine and hypoxanthine. Also catalyzes the phosphorolysis of S-methyl-5'-thioadenosine into adenine and S-methyl-5-thio-alpha-D-ribose 1-phosphate. Also has adenosine deaminase activity.</text>
</comment>
<proteinExistence type="inferred from homology"/>
<dbReference type="InterPro" id="IPR003730">
    <property type="entry name" value="Cu_polyphenol_OxRdtase"/>
</dbReference>
<reference evidence="13 16" key="2">
    <citation type="submission" date="2019-07" db="EMBL/GenBank/DDBJ databases">
        <title>Whole genome shotgun sequence of Halolactibacillus miurensis NBRC 100873.</title>
        <authorList>
            <person name="Hosoyama A."/>
            <person name="Uohara A."/>
            <person name="Ohji S."/>
            <person name="Ichikawa N."/>
        </authorList>
    </citation>
    <scope>NUCLEOTIDE SEQUENCE [LARGE SCALE GENOMIC DNA]</scope>
    <source>
        <strain evidence="13 16">NBRC 100873</strain>
    </source>
</reference>
<evidence type="ECO:0000256" key="4">
    <source>
        <dbReference type="ARBA" id="ARBA00007353"/>
    </source>
</evidence>
<sequence>MELFKRQSPRRLHAEEIQNHYQINLGISTRIGGVSKDPFTSLNTGLHVGDDDADVIENRRRVLNEMNQSLSQAVFAEQVHGKRVAVVEKVDAGRGAYTLTDHIPGVDGLITKASGVVLAQFYADCVPLYFFDPVQRLIGIAHAGWKGTAKGMAKTMLETCLLLGSEIEHIHVAIGPAIEKEHYQVSRAVVEQMPLPITNELATKLSEDQYVLDLKAVNEHYLVTLGVKPHHINKSSIDTYSHPDLYSFRRQQQTGRMMGYIFQ</sequence>
<dbReference type="Gene3D" id="3.60.140.10">
    <property type="entry name" value="CNF1/YfiH-like putative cysteine hydrolases"/>
    <property type="match status" value="1"/>
</dbReference>
<comment type="catalytic activity">
    <reaction evidence="10">
        <text>adenosine + phosphate = alpha-D-ribose 1-phosphate + adenine</text>
        <dbReference type="Rhea" id="RHEA:27642"/>
        <dbReference type="ChEBI" id="CHEBI:16335"/>
        <dbReference type="ChEBI" id="CHEBI:16708"/>
        <dbReference type="ChEBI" id="CHEBI:43474"/>
        <dbReference type="ChEBI" id="CHEBI:57720"/>
        <dbReference type="EC" id="2.4.2.1"/>
    </reaction>
    <physiologicalReaction direction="left-to-right" evidence="10">
        <dbReference type="Rhea" id="RHEA:27643"/>
    </physiologicalReaction>
</comment>
<dbReference type="GO" id="GO:0005507">
    <property type="term" value="F:copper ion binding"/>
    <property type="evidence" value="ECO:0007669"/>
    <property type="project" value="TreeGrafter"/>
</dbReference>
<evidence type="ECO:0000313" key="15">
    <source>
        <dbReference type="Proteomes" id="UP000199139"/>
    </source>
</evidence>
<comment type="catalytic activity">
    <reaction evidence="1">
        <text>inosine + phosphate = alpha-D-ribose 1-phosphate + hypoxanthine</text>
        <dbReference type="Rhea" id="RHEA:27646"/>
        <dbReference type="ChEBI" id="CHEBI:17368"/>
        <dbReference type="ChEBI" id="CHEBI:17596"/>
        <dbReference type="ChEBI" id="CHEBI:43474"/>
        <dbReference type="ChEBI" id="CHEBI:57720"/>
        <dbReference type="EC" id="2.4.2.1"/>
    </reaction>
    <physiologicalReaction direction="left-to-right" evidence="1">
        <dbReference type="Rhea" id="RHEA:27647"/>
    </physiologicalReaction>
</comment>
<dbReference type="GO" id="GO:0016787">
    <property type="term" value="F:hydrolase activity"/>
    <property type="evidence" value="ECO:0007669"/>
    <property type="project" value="UniProtKB-KW"/>
</dbReference>
<evidence type="ECO:0000256" key="1">
    <source>
        <dbReference type="ARBA" id="ARBA00000553"/>
    </source>
</evidence>
<dbReference type="Proteomes" id="UP000199139">
    <property type="component" value="Unassembled WGS sequence"/>
</dbReference>
<comment type="catalytic activity">
    <reaction evidence="9">
        <text>adenosine + H2O + H(+) = inosine + NH4(+)</text>
        <dbReference type="Rhea" id="RHEA:24408"/>
        <dbReference type="ChEBI" id="CHEBI:15377"/>
        <dbReference type="ChEBI" id="CHEBI:15378"/>
        <dbReference type="ChEBI" id="CHEBI:16335"/>
        <dbReference type="ChEBI" id="CHEBI:17596"/>
        <dbReference type="ChEBI" id="CHEBI:28938"/>
        <dbReference type="EC" id="3.5.4.4"/>
    </reaction>
    <physiologicalReaction direction="left-to-right" evidence="9">
        <dbReference type="Rhea" id="RHEA:24409"/>
    </physiologicalReaction>
</comment>
<accession>A0A1I6QAV8</accession>
<dbReference type="Proteomes" id="UP000321773">
    <property type="component" value="Unassembled WGS sequence"/>
</dbReference>
<dbReference type="EMBL" id="BJWJ01000003">
    <property type="protein sequence ID" value="GEM03506.1"/>
    <property type="molecule type" value="Genomic_DNA"/>
</dbReference>